<sequence length="270" mass="29152">MLRQRLITATLLFLLVLGLIFWASFWIFLVFLLLLALLAGREWGQLSLMARPGWLAVALAVLVLVAALSGLVPWPTLAAGSVVWWLSLMVLLATLSPTPLREASAWQHVLSALCVFPTLLPALLLSLHLQQRAPWLLLWVILVVSAGDVGAMTFGKIWGRHRLVPRISPGKTWEGLLGGLLASAIMGTLGGWVWMGATVSILCLGAVLGLITGAFAVSGDLSESFLKRRADCKESGQLLPGHGGLLDRLDSMSAGIPVFVAGLYYLGWWK</sequence>
<evidence type="ECO:0000256" key="4">
    <source>
        <dbReference type="ARBA" id="ARBA00005189"/>
    </source>
</evidence>
<evidence type="ECO:0000256" key="20">
    <source>
        <dbReference type="ARBA" id="ARBA00032253"/>
    </source>
</evidence>
<evidence type="ECO:0000256" key="18">
    <source>
        <dbReference type="ARBA" id="ARBA00029893"/>
    </source>
</evidence>
<comment type="catalytic activity">
    <reaction evidence="1">
        <text>a 1,2-diacyl-sn-glycero-3-phosphate + CTP + H(+) = a CDP-1,2-diacyl-sn-glycerol + diphosphate</text>
        <dbReference type="Rhea" id="RHEA:16229"/>
        <dbReference type="ChEBI" id="CHEBI:15378"/>
        <dbReference type="ChEBI" id="CHEBI:33019"/>
        <dbReference type="ChEBI" id="CHEBI:37563"/>
        <dbReference type="ChEBI" id="CHEBI:58332"/>
        <dbReference type="ChEBI" id="CHEBI:58608"/>
        <dbReference type="EC" id="2.7.7.41"/>
    </reaction>
</comment>
<evidence type="ECO:0000313" key="25">
    <source>
        <dbReference type="EMBL" id="NDU42139.1"/>
    </source>
</evidence>
<keyword evidence="14" id="KW-0443">Lipid metabolism</keyword>
<evidence type="ECO:0000256" key="14">
    <source>
        <dbReference type="ARBA" id="ARBA00023098"/>
    </source>
</evidence>
<evidence type="ECO:0000256" key="23">
    <source>
        <dbReference type="ARBA" id="ARBA00033406"/>
    </source>
</evidence>
<evidence type="ECO:0000256" key="8">
    <source>
        <dbReference type="ARBA" id="ARBA00022475"/>
    </source>
</evidence>
<dbReference type="AlphaFoldDB" id="A0A845U7K4"/>
<dbReference type="EC" id="2.7.7.41" evidence="6"/>
<evidence type="ECO:0000256" key="1">
    <source>
        <dbReference type="ARBA" id="ARBA00001698"/>
    </source>
</evidence>
<evidence type="ECO:0000256" key="13">
    <source>
        <dbReference type="ARBA" id="ARBA00022989"/>
    </source>
</evidence>
<evidence type="ECO:0000256" key="24">
    <source>
        <dbReference type="SAM" id="Phobius"/>
    </source>
</evidence>
<dbReference type="Pfam" id="PF01148">
    <property type="entry name" value="CTP_transf_1"/>
    <property type="match status" value="1"/>
</dbReference>
<dbReference type="GO" id="GO:0016024">
    <property type="term" value="P:CDP-diacylglycerol biosynthetic process"/>
    <property type="evidence" value="ECO:0007669"/>
    <property type="project" value="TreeGrafter"/>
</dbReference>
<keyword evidence="16" id="KW-0594">Phospholipid biosynthesis</keyword>
<feature type="transmembrane region" description="Helical" evidence="24">
    <location>
        <begin position="109"/>
        <end position="129"/>
    </location>
</feature>
<organism evidence="25">
    <name type="scientific">Acidithiobacillus ferrianus</name>
    <dbReference type="NCBI Taxonomy" id="2678518"/>
    <lineage>
        <taxon>Bacteria</taxon>
        <taxon>Pseudomonadati</taxon>
        <taxon>Pseudomonadota</taxon>
        <taxon>Acidithiobacillia</taxon>
        <taxon>Acidithiobacillales</taxon>
        <taxon>Acidithiobacillaceae</taxon>
        <taxon>Acidithiobacillus</taxon>
    </lineage>
</organism>
<accession>A0A845U7K4</accession>
<evidence type="ECO:0000256" key="7">
    <source>
        <dbReference type="ARBA" id="ARBA00019373"/>
    </source>
</evidence>
<dbReference type="PANTHER" id="PTHR46382">
    <property type="entry name" value="PHOSPHATIDATE CYTIDYLYLTRANSFERASE"/>
    <property type="match status" value="1"/>
</dbReference>
<keyword evidence="9" id="KW-0444">Lipid biosynthesis</keyword>
<evidence type="ECO:0000256" key="11">
    <source>
        <dbReference type="ARBA" id="ARBA00022692"/>
    </source>
</evidence>
<evidence type="ECO:0000256" key="21">
    <source>
        <dbReference type="ARBA" id="ARBA00032396"/>
    </source>
</evidence>
<keyword evidence="8" id="KW-1003">Cell membrane</keyword>
<evidence type="ECO:0000256" key="15">
    <source>
        <dbReference type="ARBA" id="ARBA00023136"/>
    </source>
</evidence>
<feature type="transmembrane region" description="Helical" evidence="24">
    <location>
        <begin position="199"/>
        <end position="219"/>
    </location>
</feature>
<feature type="transmembrane region" description="Helical" evidence="24">
    <location>
        <begin position="12"/>
        <end position="40"/>
    </location>
</feature>
<evidence type="ECO:0000256" key="2">
    <source>
        <dbReference type="ARBA" id="ARBA00004651"/>
    </source>
</evidence>
<comment type="pathway">
    <text evidence="3">Phospholipid metabolism; CDP-diacylglycerol biosynthesis; CDP-diacylglycerol from sn-glycerol 3-phosphate: step 3/3.</text>
</comment>
<keyword evidence="13 24" id="KW-1133">Transmembrane helix</keyword>
<feature type="transmembrane region" description="Helical" evidence="24">
    <location>
        <begin position="52"/>
        <end position="72"/>
    </location>
</feature>
<proteinExistence type="inferred from homology"/>
<evidence type="ECO:0000256" key="17">
    <source>
        <dbReference type="ARBA" id="ARBA00023264"/>
    </source>
</evidence>
<comment type="caution">
    <text evidence="25">The sequence shown here is derived from an EMBL/GenBank/DDBJ whole genome shotgun (WGS) entry which is preliminary data.</text>
</comment>
<feature type="transmembrane region" description="Helical" evidence="24">
    <location>
        <begin position="135"/>
        <end position="154"/>
    </location>
</feature>
<feature type="transmembrane region" description="Helical" evidence="24">
    <location>
        <begin position="78"/>
        <end position="97"/>
    </location>
</feature>
<keyword evidence="17" id="KW-1208">Phospholipid metabolism</keyword>
<evidence type="ECO:0000256" key="6">
    <source>
        <dbReference type="ARBA" id="ARBA00012487"/>
    </source>
</evidence>
<keyword evidence="12" id="KW-0548">Nucleotidyltransferase</keyword>
<dbReference type="EMBL" id="WNJL01000023">
    <property type="protein sequence ID" value="NDU42139.1"/>
    <property type="molecule type" value="Genomic_DNA"/>
</dbReference>
<comment type="pathway">
    <text evidence="4">Lipid metabolism.</text>
</comment>
<evidence type="ECO:0000256" key="3">
    <source>
        <dbReference type="ARBA" id="ARBA00005119"/>
    </source>
</evidence>
<evidence type="ECO:0000256" key="12">
    <source>
        <dbReference type="ARBA" id="ARBA00022695"/>
    </source>
</evidence>
<evidence type="ECO:0000256" key="16">
    <source>
        <dbReference type="ARBA" id="ARBA00023209"/>
    </source>
</evidence>
<dbReference type="GO" id="GO:0004605">
    <property type="term" value="F:phosphatidate cytidylyltransferase activity"/>
    <property type="evidence" value="ECO:0007669"/>
    <property type="project" value="UniProtKB-EC"/>
</dbReference>
<evidence type="ECO:0000256" key="9">
    <source>
        <dbReference type="ARBA" id="ARBA00022516"/>
    </source>
</evidence>
<gene>
    <name evidence="25" type="ORF">GL267_05620</name>
</gene>
<keyword evidence="10" id="KW-0808">Transferase</keyword>
<evidence type="ECO:0000256" key="5">
    <source>
        <dbReference type="ARBA" id="ARBA00010185"/>
    </source>
</evidence>
<dbReference type="GO" id="GO:0005886">
    <property type="term" value="C:plasma membrane"/>
    <property type="evidence" value="ECO:0007669"/>
    <property type="project" value="UniProtKB-SubCell"/>
</dbReference>
<dbReference type="RefSeq" id="WP_163097390.1">
    <property type="nucleotide sequence ID" value="NZ_CP127523.1"/>
</dbReference>
<protein>
    <recommendedName>
        <fullName evidence="7">Phosphatidate cytidylyltransferase</fullName>
        <ecNumber evidence="6">2.7.7.41</ecNumber>
    </recommendedName>
    <alternativeName>
        <fullName evidence="20">CDP-DAG synthase</fullName>
    </alternativeName>
    <alternativeName>
        <fullName evidence="22">CDP-DG synthase</fullName>
    </alternativeName>
    <alternativeName>
        <fullName evidence="18">CDP-diacylglycerol synthase</fullName>
    </alternativeName>
    <alternativeName>
        <fullName evidence="21">CDP-diglyceride pyrophosphorylase</fullName>
    </alternativeName>
    <alternativeName>
        <fullName evidence="23">CDP-diglyceride synthase</fullName>
    </alternativeName>
    <alternativeName>
        <fullName evidence="19">CTP:phosphatidate cytidylyltransferase</fullName>
    </alternativeName>
</protein>
<keyword evidence="11 24" id="KW-0812">Transmembrane</keyword>
<reference evidence="25" key="1">
    <citation type="submission" date="2019-11" db="EMBL/GenBank/DDBJ databases">
        <title>Acidithiobacillus ferrianus sp. nov.: a facultatively anaerobic and extremely acidophilic chemolithoautotroph.</title>
        <authorList>
            <person name="Norris P.R."/>
            <person name="Falagan C."/>
            <person name="Moya-Beltran A."/>
            <person name="Castro M."/>
            <person name="Quatrini R."/>
            <person name="Johnson D.B."/>
        </authorList>
    </citation>
    <scope>NUCLEOTIDE SEQUENCE [LARGE SCALE GENOMIC DNA]</scope>
    <source>
        <strain evidence="25">MG</strain>
    </source>
</reference>
<evidence type="ECO:0000256" key="22">
    <source>
        <dbReference type="ARBA" id="ARBA00032743"/>
    </source>
</evidence>
<comment type="similarity">
    <text evidence="5">Belongs to the CDS family.</text>
</comment>
<evidence type="ECO:0000256" key="19">
    <source>
        <dbReference type="ARBA" id="ARBA00031825"/>
    </source>
</evidence>
<keyword evidence="15 24" id="KW-0472">Membrane</keyword>
<dbReference type="PANTHER" id="PTHR46382:SF1">
    <property type="entry name" value="PHOSPHATIDATE CYTIDYLYLTRANSFERASE"/>
    <property type="match status" value="1"/>
</dbReference>
<name>A0A845U7K4_9PROT</name>
<evidence type="ECO:0000256" key="10">
    <source>
        <dbReference type="ARBA" id="ARBA00022679"/>
    </source>
</evidence>
<comment type="subcellular location">
    <subcellularLocation>
        <location evidence="2">Cell membrane</location>
        <topology evidence="2">Multi-pass membrane protein</topology>
    </subcellularLocation>
</comment>
<feature type="transmembrane region" description="Helical" evidence="24">
    <location>
        <begin position="175"/>
        <end position="193"/>
    </location>
</feature>